<evidence type="ECO:0000256" key="23">
    <source>
        <dbReference type="ARBA" id="ARBA00031012"/>
    </source>
</evidence>
<keyword evidence="8" id="KW-0808">Transferase</keyword>
<comment type="catalytic activity">
    <reaction evidence="20">
        <text>a 5'-end (5'-triphosphoguanosine)-(2'-O-methyladenylyl)-adenylyl-cytidylyl-adenosine in mRNA + S-adenosyl-L-methionine = a 5'-end (N(7)-methyl 5'-triphosphoguanosine)-(2'-O-methyladenylyl)-adenylyl-cytidylyl-adenosine in mRNA + S-adenosyl-L-homocysteine</text>
        <dbReference type="Rhea" id="RHEA:65440"/>
        <dbReference type="Rhea" id="RHEA-COMP:16798"/>
        <dbReference type="Rhea" id="RHEA-COMP:16801"/>
        <dbReference type="ChEBI" id="CHEBI:57856"/>
        <dbReference type="ChEBI" id="CHEBI:59789"/>
        <dbReference type="ChEBI" id="CHEBI:156482"/>
        <dbReference type="ChEBI" id="CHEBI:156483"/>
    </reaction>
</comment>
<dbReference type="InterPro" id="IPR039736">
    <property type="entry name" value="L_poly_C"/>
</dbReference>
<evidence type="ECO:0000256" key="12">
    <source>
        <dbReference type="ARBA" id="ARBA00022801"/>
    </source>
</evidence>
<dbReference type="GO" id="GO:0016787">
    <property type="term" value="F:hydrolase activity"/>
    <property type="evidence" value="ECO:0007669"/>
    <property type="project" value="UniProtKB-KW"/>
</dbReference>
<dbReference type="NCBIfam" id="TIGR04198">
    <property type="entry name" value="paramyx_RNAcap"/>
    <property type="match status" value="1"/>
</dbReference>
<dbReference type="EC" id="2.7.7.48" evidence="3"/>
<dbReference type="GO" id="GO:0004482">
    <property type="term" value="F:mRNA 5'-cap (guanine-N7-)-methyltransferase activity"/>
    <property type="evidence" value="ECO:0007669"/>
    <property type="project" value="InterPro"/>
</dbReference>
<dbReference type="Pfam" id="PF14318">
    <property type="entry name" value="Mononeg_mRNAcap"/>
    <property type="match status" value="1"/>
</dbReference>
<dbReference type="EMBL" id="KJ830812">
    <property type="protein sequence ID" value="AJR16768.1"/>
    <property type="molecule type" value="Viral_cRNA"/>
</dbReference>
<evidence type="ECO:0000313" key="29">
    <source>
        <dbReference type="EMBL" id="AJR16768.1"/>
    </source>
</evidence>
<evidence type="ECO:0000256" key="24">
    <source>
        <dbReference type="ARBA" id="ARBA00047332"/>
    </source>
</evidence>
<evidence type="ECO:0000256" key="15">
    <source>
        <dbReference type="ARBA" id="ARBA00022953"/>
    </source>
</evidence>
<dbReference type="Pfam" id="PF00946">
    <property type="entry name" value="Mononeg_RNA_pol"/>
    <property type="match status" value="1"/>
</dbReference>
<dbReference type="EC" id="2.1.1.375" evidence="21"/>
<protein>
    <recommendedName>
        <fullName evidence="23">Replicase</fullName>
        <ecNumber evidence="21">2.1.1.375</ecNumber>
        <ecNumber evidence="3">2.7.7.48</ecNumber>
        <ecNumber evidence="4">2.7.7.88</ecNumber>
    </recommendedName>
    <alternativeName>
        <fullName evidence="22">Transcriptase</fullName>
    </alternativeName>
</protein>
<evidence type="ECO:0000256" key="21">
    <source>
        <dbReference type="ARBA" id="ARBA00026099"/>
    </source>
</evidence>
<dbReference type="GO" id="GO:0044423">
    <property type="term" value="C:virion component"/>
    <property type="evidence" value="ECO:0007669"/>
    <property type="project" value="UniProtKB-KW"/>
</dbReference>
<evidence type="ECO:0000256" key="6">
    <source>
        <dbReference type="ARBA" id="ARBA00022603"/>
    </source>
</evidence>
<evidence type="ECO:0000256" key="7">
    <source>
        <dbReference type="ARBA" id="ARBA00022664"/>
    </source>
</evidence>
<proteinExistence type="predicted"/>
<evidence type="ECO:0000256" key="10">
    <source>
        <dbReference type="ARBA" id="ARBA00022695"/>
    </source>
</evidence>
<evidence type="ECO:0000256" key="5">
    <source>
        <dbReference type="ARBA" id="ARBA00022484"/>
    </source>
</evidence>
<evidence type="ECO:0000259" key="27">
    <source>
        <dbReference type="PROSITE" id="PS50526"/>
    </source>
</evidence>
<comment type="catalytic activity">
    <reaction evidence="19">
        <text>a 5'-end triphospho-adenylyl-adenylyl-cytidylyl-adenosine in mRNA + GDP + H(+) = a 5'-end (5'-triphosphoguanosine)-adenylyl-adenylyl-cytidylyl-adenosine in mRNA + diphosphate</text>
        <dbReference type="Rhea" id="RHEA:65436"/>
        <dbReference type="Rhea" id="RHEA-COMP:16797"/>
        <dbReference type="Rhea" id="RHEA-COMP:16799"/>
        <dbReference type="ChEBI" id="CHEBI:15378"/>
        <dbReference type="ChEBI" id="CHEBI:33019"/>
        <dbReference type="ChEBI" id="CHEBI:58189"/>
        <dbReference type="ChEBI" id="CHEBI:156484"/>
        <dbReference type="ChEBI" id="CHEBI:156503"/>
        <dbReference type="EC" id="2.7.7.88"/>
    </reaction>
</comment>
<keyword evidence="12" id="KW-0378">Hydrolase</keyword>
<evidence type="ECO:0000256" key="19">
    <source>
        <dbReference type="ARBA" id="ARBA00024494"/>
    </source>
</evidence>
<keyword evidence="5" id="KW-0696">RNA-directed RNA polymerase</keyword>
<reference evidence="29 30" key="1">
    <citation type="journal article" date="2015" name="Virol. J.">
        <title>Zahedan rhabdovirus, a novel virus detected in ticks from Iran.</title>
        <authorList>
            <person name="Dilcher M."/>
            <person name="Faye O."/>
            <person name="Faye O."/>
            <person name="Weber F."/>
            <person name="Koch A."/>
            <person name="Sadegh C."/>
            <person name="Weidmann M."/>
            <person name="Sall A.A."/>
        </authorList>
    </citation>
    <scope>NUCLEOTIDE SEQUENCE [LARGE SCALE GENOMIC DNA]</scope>
    <source>
        <strain evidence="29">Ar Teh 157764</strain>
    </source>
</reference>
<dbReference type="InterPro" id="IPR048397">
    <property type="entry name" value="Methyltrans_Mon_CD"/>
</dbReference>
<keyword evidence="30" id="KW-1185">Reference proteome</keyword>
<keyword evidence="11" id="KW-0547">Nucleotide-binding</keyword>
<dbReference type="GO" id="GO:0030430">
    <property type="term" value="C:host cell cytoplasm"/>
    <property type="evidence" value="ECO:0007669"/>
    <property type="project" value="UniProtKB-SubCell"/>
</dbReference>
<evidence type="ECO:0000256" key="9">
    <source>
        <dbReference type="ARBA" id="ARBA00022691"/>
    </source>
</evidence>
<evidence type="ECO:0000313" key="30">
    <source>
        <dbReference type="Proteomes" id="UP000105986"/>
    </source>
</evidence>
<comment type="catalytic activity">
    <reaction evidence="26">
        <text>GTP + H2O = GDP + phosphate + H(+)</text>
        <dbReference type="Rhea" id="RHEA:19669"/>
        <dbReference type="ChEBI" id="CHEBI:15377"/>
        <dbReference type="ChEBI" id="CHEBI:15378"/>
        <dbReference type="ChEBI" id="CHEBI:37565"/>
        <dbReference type="ChEBI" id="CHEBI:43474"/>
        <dbReference type="ChEBI" id="CHEBI:58189"/>
    </reaction>
</comment>
<dbReference type="InterPro" id="IPR026890">
    <property type="entry name" value="Mononeg_mRNAcap"/>
</dbReference>
<comment type="catalytic activity">
    <reaction evidence="25">
        <text>a 5'-end (5'-triphosphoguanosine)-adenylyl-adenylyl-cytidylyl-adenosine in mRNA + 2 S-adenosyl-L-methionine = a 5'-end (N(7)-methyl 5'-triphosphoguanosine)-(2'-O-methyladenylyl)-adenylyl-cytidylyl-adenosine in mRNA + 2 S-adenosyl-L-homocysteine + H(+)</text>
        <dbReference type="Rhea" id="RHEA:65376"/>
        <dbReference type="Rhea" id="RHEA-COMP:16797"/>
        <dbReference type="Rhea" id="RHEA-COMP:16798"/>
        <dbReference type="ChEBI" id="CHEBI:15378"/>
        <dbReference type="ChEBI" id="CHEBI:57856"/>
        <dbReference type="ChEBI" id="CHEBI:59789"/>
        <dbReference type="ChEBI" id="CHEBI:156483"/>
        <dbReference type="ChEBI" id="CHEBI:156484"/>
        <dbReference type="EC" id="2.1.1.375"/>
    </reaction>
</comment>
<evidence type="ECO:0000256" key="8">
    <source>
        <dbReference type="ARBA" id="ARBA00022679"/>
    </source>
</evidence>
<dbReference type="Pfam" id="PF14314">
    <property type="entry name" value="Methyltrans_Mon_2nd"/>
    <property type="match status" value="1"/>
</dbReference>
<dbReference type="KEGG" id="vg:41700463"/>
<dbReference type="GO" id="GO:0003968">
    <property type="term" value="F:RNA-directed RNA polymerase activity"/>
    <property type="evidence" value="ECO:0007669"/>
    <property type="project" value="UniProtKB-KW"/>
</dbReference>
<keyword evidence="7" id="KW-0507">mRNA processing</keyword>
<keyword evidence="9" id="KW-0949">S-adenosyl-L-methionine</keyword>
<dbReference type="InterPro" id="IPR025786">
    <property type="entry name" value="Mononega_L_MeTrfase"/>
</dbReference>
<dbReference type="InterPro" id="IPR039530">
    <property type="entry name" value="L_methyltransferase_rhabdo"/>
</dbReference>
<keyword evidence="17" id="KW-1035">Host cytoplasm</keyword>
<dbReference type="GeneID" id="41700463"/>
<keyword evidence="15" id="KW-0693">Viral RNA replication</keyword>
<dbReference type="PROSITE" id="PS50526">
    <property type="entry name" value="RDRP_SSRNA_NEG_NONSEG"/>
    <property type="match status" value="1"/>
</dbReference>
<sequence>MDLIYEEFNLDVENDPLEQETIEFDEIDQWIWDDDVLQQDLYNNKIGLSNQDFNLNSPLIKDEIEYASNYMHKAQRDPRFAHLDDDLKLLKKVLIKLKVPLIHLSSPDIHHNLIHDLLYNDDTSICKEDVLERWREVWEMTKDIPEITERFILNAEPDPPAYDTRFDRLHGWRNEDIELGREWNSFINLHFITHLMNSSSVYGVPNWTKELLKLKTWKSKPEWDSIKVLGESSTRFVWVVTKKFAYHKSTNCLLDKNFLLMLKDIALARVMSKLSLLSRTDRQTGDDDYLKMRLLYHQGDRLLSSFGNNAYKVIKLIEAVCTERWNELGQSHRPLIPLSSTLRDHLERTLQEFPEMLGQANNFFRIVKLEQDPWMVGQFYGAFRHWGHPYINYMDGLHSLFSRVTEHIEVDRDYANVLASDLAFIVLKDQFYKRKKWFATTYGLEHDSPLKKCIEEGVWPTAKVIEDFGHNWHTLELLPCFDIPDTIDMTDLYSDKAHSMIRSDVLKHIQLNPYKPIPALRVMETLLRTQCPNIPEFLRELNEDGFTWEDLVIGLKAKERELKDAGRYFALMSWRLRLYFVITEYLIKLHFVPLFSGLTVADDLTTMTKKLLTATKGQGLDTYDKIYVANSLDYEKWNNRQRFESNNPVFTVMGKFLGYPNIISLTHIAFQNSLIYYNDRPDLMVVENGRVYNKEGATVCWEGQLGGFEGLRQKGWSILNYLVLRREALTRNTGTRFLAQGDNQIVITQYTLVSKNTDEAMKREVLNIWENNQTIMDRIRKATGKLGLKINEDEVVTSAELLIYGKVPVYRGKVIPLETKRWSRVSTVTNDQIPNFANSIAGGTTAALSVSQHSEDPIEILYQHNFFGAFCGAMLSLFNPITGADPIRYHCTDFDKRREFFVRLLYKDPSVGGVCGTNLLRFFLSRFPDPVTESLTWWRLMYDNTEDHVIRRIAVECGNPRLGTQTLEAQTRLLEDPTSLNIPSGLSSNTMIKNKVKEGLLDLARTERLENRLVKESLLYTDHYHEQFVSWLLSIRPVFPRFLSEFYTGTYFRIAEGIVSVFQNSRTIKKVFSRKFPNEVYKVILKSEIYSIASLYKGFKGDLFDDIWDCSASRADQLRTLSWGPNLIGVTTPHPAEMLVERYCIYNCDGPHAVSKKIPLSKRSRWTRGPLTPYLGSKTKESTSVHQPWEKQIDVAFLRRANDLRRAINWFVVPGSNLAESIYNNLYSLTGIDLRDEVRNYQRTGSSKHRLRCARVSNEGVPGVGFNFLMYTTVTTDTMGDINEENYDFMYQSLLIWASVISTLRTNPYSETDTTHFHIRDKLCLRVIEEEILESPTIFEFQDMSRSVRTMLAHDLEVKHVPRISIPWNLNWDEQENQLQSWYLGRAQGFLWGVAVYDNTTDEAATTLFPTSITRKVSPLVYMEGIARGFCLGATLTPLYTRYGSLSEKARLKFEGSYWDIVDRAVLMTNLSNMVNHSQFRPFLRRTGADIIKSYPALPLEVSDVLKRWFLKRLIADREVDDRWVTYDVVIFADMYTEYVIGLFRTAEAILPVFRHEKLSGDDLKKLNRAKRTLELLAAYNESKITREQFDLLEECLRNPDYPGYHVVSSEARHAASRMVPPVVHIEQVVWKQYNEYSGTGGSRVRLDYQPLDEDPTNWPGYQLRVKQIRCTLMSSLRVVQLSTGAHYKYKDIMAEFETSGDGIFCGDGSGGIGANHLRKYSGSRVIFNSKLDLGGESFKGLAPAGPGAYTMSGDEVCGRCVNYNSCWEDPSDLSEVPTWENFLSIIKTHQLDIRIICCDAEVQDDTTSDKIEQLLLEYSLKILRGKNALVIYKTYWRRITQTHTFIHRAGFYYSEVYAFMPDSQGSFTSEVYLICKGLKQPDSPTPTVLTNTSMREIYSALKVNATSDNEFARGRAFGLDNIAVGLYDHVPYRSLEDIAIFLASVGTDTGFALWISEALRLECRKGLHPFNVMWILGFVVTRHVLPVTSWYRRTMKMPVSTQLQRAVACMFGIWFGVSFMFKDNISFRLINERYQRESAVSVGLSGPIYKKKSKKLLGHFTTWRFGLGKNMKMVDPGPKAGITQQMTRLIYMLYGGRPIQRDYTQEDEKVCDGILGKLDRNAKVSILKARSGISYMQWGATNPLEIDPQLEDQIEVQEEPLGDETGELD</sequence>
<keyword evidence="14" id="KW-0946">Virion</keyword>
<evidence type="ECO:0000256" key="2">
    <source>
        <dbReference type="ARBA" id="ARBA00004328"/>
    </source>
</evidence>
<organism evidence="29 30">
    <name type="scientific">Zahedan rhabdovirus</name>
    <dbReference type="NCBI Taxonomy" id="1620507"/>
    <lineage>
        <taxon>Viruses</taxon>
        <taxon>Riboviria</taxon>
        <taxon>Orthornavirae</taxon>
        <taxon>Negarnaviricota</taxon>
        <taxon>Haploviricotina</taxon>
        <taxon>Monjiviricetes</taxon>
        <taxon>Mononegavirales</taxon>
        <taxon>Rhabdoviridae</taxon>
        <taxon>Alpharhabdovirinae</taxon>
        <taxon>Zarhavirus</taxon>
        <taxon>Zarhavirus zahedan</taxon>
    </lineage>
</organism>
<name>A0A0R6C679_9RHAB</name>
<dbReference type="RefSeq" id="YP_009552805.1">
    <property type="nucleotide sequence ID" value="NC_040664.1"/>
</dbReference>
<gene>
    <name evidence="29" type="primary">L</name>
</gene>
<evidence type="ECO:0000259" key="28">
    <source>
        <dbReference type="PROSITE" id="PS51590"/>
    </source>
</evidence>
<keyword evidence="10" id="KW-0548">Nucleotidyltransferase</keyword>
<dbReference type="Pfam" id="PF21080">
    <property type="entry name" value="Methyltrans_Mon_1st"/>
    <property type="match status" value="1"/>
</dbReference>
<evidence type="ECO:0000256" key="13">
    <source>
        <dbReference type="ARBA" id="ARBA00022840"/>
    </source>
</evidence>
<dbReference type="PROSITE" id="PS51590">
    <property type="entry name" value="SAM_MT_MNV_L"/>
    <property type="match status" value="1"/>
</dbReference>
<dbReference type="EC" id="2.7.7.88" evidence="4"/>
<evidence type="ECO:0000256" key="4">
    <source>
        <dbReference type="ARBA" id="ARBA00012582"/>
    </source>
</evidence>
<keyword evidence="16" id="KW-0506">mRNA capping</keyword>
<evidence type="ECO:0000256" key="11">
    <source>
        <dbReference type="ARBA" id="ARBA00022741"/>
    </source>
</evidence>
<dbReference type="Proteomes" id="UP000105986">
    <property type="component" value="Segment"/>
</dbReference>
<accession>A0A0R6C679</accession>
<keyword evidence="13" id="KW-0067">ATP-binding</keyword>
<comment type="subcellular location">
    <subcellularLocation>
        <location evidence="1">Host cytoplasm</location>
    </subcellularLocation>
    <subcellularLocation>
        <location evidence="2">Virion</location>
    </subcellularLocation>
</comment>
<evidence type="ECO:0000256" key="17">
    <source>
        <dbReference type="ARBA" id="ARBA00023200"/>
    </source>
</evidence>
<feature type="domain" description="Mononegavirus-type SAM-dependent 2'-O-MTase" evidence="28">
    <location>
        <begin position="1678"/>
        <end position="1875"/>
    </location>
</feature>
<keyword evidence="18" id="KW-0511">Multifunctional enzyme</keyword>
<evidence type="ECO:0000256" key="20">
    <source>
        <dbReference type="ARBA" id="ARBA00024499"/>
    </source>
</evidence>
<evidence type="ECO:0000256" key="14">
    <source>
        <dbReference type="ARBA" id="ARBA00022844"/>
    </source>
</evidence>
<evidence type="ECO:0000256" key="3">
    <source>
        <dbReference type="ARBA" id="ARBA00012494"/>
    </source>
</evidence>
<dbReference type="InterPro" id="IPR014023">
    <property type="entry name" value="Mononeg_RNA_pol_cat"/>
</dbReference>
<keyword evidence="6" id="KW-0489">Methyltransferase</keyword>
<evidence type="ECO:0000256" key="26">
    <source>
        <dbReference type="ARBA" id="ARBA00048548"/>
    </source>
</evidence>
<evidence type="ECO:0000256" key="25">
    <source>
        <dbReference type="ARBA" id="ARBA00047370"/>
    </source>
</evidence>
<comment type="catalytic activity">
    <reaction evidence="24">
        <text>a 5'-end (5'-triphosphoguanosine)-adenylyl-adenylyl-cytidylyl-adenosine in mRNA + S-adenosyl-L-methionine = a 5'-end (5'-triphosphoguanosine)-(2'-O-methyladenylyl)-adenylyl-cytidylyl-adenosine in mRNA + S-adenosyl-L-homocysteine + H(+)</text>
        <dbReference type="Rhea" id="RHEA:65380"/>
        <dbReference type="Rhea" id="RHEA-COMP:16797"/>
        <dbReference type="Rhea" id="RHEA-COMP:16801"/>
        <dbReference type="ChEBI" id="CHEBI:15378"/>
        <dbReference type="ChEBI" id="CHEBI:57856"/>
        <dbReference type="ChEBI" id="CHEBI:59789"/>
        <dbReference type="ChEBI" id="CHEBI:156482"/>
        <dbReference type="ChEBI" id="CHEBI:156484"/>
    </reaction>
</comment>
<evidence type="ECO:0000256" key="22">
    <source>
        <dbReference type="ARBA" id="ARBA00030436"/>
    </source>
</evidence>
<evidence type="ECO:0000256" key="16">
    <source>
        <dbReference type="ARBA" id="ARBA00023042"/>
    </source>
</evidence>
<dbReference type="GO" id="GO:0005524">
    <property type="term" value="F:ATP binding"/>
    <property type="evidence" value="ECO:0007669"/>
    <property type="project" value="UniProtKB-KW"/>
</dbReference>
<evidence type="ECO:0000256" key="1">
    <source>
        <dbReference type="ARBA" id="ARBA00004192"/>
    </source>
</evidence>
<evidence type="ECO:0000256" key="18">
    <source>
        <dbReference type="ARBA" id="ARBA00023268"/>
    </source>
</evidence>
<feature type="domain" description="RdRp catalytic" evidence="27">
    <location>
        <begin position="626"/>
        <end position="812"/>
    </location>
</feature>